<accession>A0A0L0DUV8</accession>
<evidence type="ECO:0000313" key="3">
    <source>
        <dbReference type="EMBL" id="KNC56074.1"/>
    </source>
</evidence>
<dbReference type="GO" id="GO:0000175">
    <property type="term" value="F:3'-5'-RNA exonuclease activity"/>
    <property type="evidence" value="ECO:0007669"/>
    <property type="project" value="TreeGrafter"/>
</dbReference>
<sequence>MASAADARGLSSTATANGRYLLPPDPEAASPSLHPSPNSKVAASFSIGQFNALAANLATPDHFPYATAKHLGWADRSRVLRNEICSMVPGDDGAAPPDVLCVEEVAQLPYFAAFMEPMGFKWISARRPSEHESSWSGLAKEDGTAIFYNTARFSLVHAQAIVFDDVHDRVGLAALLADTVSSDLLLVASTHLYWNAAKLETQLAELAEFEGLVVDVMRKLAAVVRGDDAQSLAGVALPDHNHVLAAADGINLGRTSLVGTGASAAAELPSAARERLSDVASAGALDDGVRALFQHVPVVVAGDFNNGPDSAVYARMVSDFLEPWLPLPLVSAYAQYPGVGGAGEPPFTTYNYKRSWTIDYIFHTPASTSQANGLELDGLLSLPNIEAVTRDDGPPGWRDALSSPATLAKYPRLSELAHTPRLLNGIPNSLFGSDHVPLVAVFHKPL</sequence>
<dbReference type="SUPFAM" id="SSF56219">
    <property type="entry name" value="DNase I-like"/>
    <property type="match status" value="1"/>
</dbReference>
<evidence type="ECO:0000313" key="4">
    <source>
        <dbReference type="Proteomes" id="UP000054408"/>
    </source>
</evidence>
<evidence type="ECO:0000256" key="1">
    <source>
        <dbReference type="SAM" id="MobiDB-lite"/>
    </source>
</evidence>
<dbReference type="InterPro" id="IPR005135">
    <property type="entry name" value="Endo/exonuclease/phosphatase"/>
</dbReference>
<protein>
    <recommendedName>
        <fullName evidence="2">Endonuclease/exonuclease/phosphatase domain-containing protein</fullName>
    </recommendedName>
</protein>
<dbReference type="PANTHER" id="PTHR12121">
    <property type="entry name" value="CARBON CATABOLITE REPRESSOR PROTEIN 4"/>
    <property type="match status" value="1"/>
</dbReference>
<dbReference type="GeneID" id="25561797"/>
<dbReference type="eggNOG" id="KOG2338">
    <property type="taxonomic scope" value="Eukaryota"/>
</dbReference>
<dbReference type="Pfam" id="PF03372">
    <property type="entry name" value="Exo_endo_phos"/>
    <property type="match status" value="1"/>
</dbReference>
<reference evidence="3 4" key="1">
    <citation type="submission" date="2010-05" db="EMBL/GenBank/DDBJ databases">
        <title>The Genome Sequence of Thecamonas trahens ATCC 50062.</title>
        <authorList>
            <consortium name="The Broad Institute Genome Sequencing Platform"/>
            <person name="Russ C."/>
            <person name="Cuomo C."/>
            <person name="Shea T."/>
            <person name="Young S.K."/>
            <person name="Zeng Q."/>
            <person name="Koehrsen M."/>
            <person name="Haas B."/>
            <person name="Borodovsky M."/>
            <person name="Guigo R."/>
            <person name="Alvarado L."/>
            <person name="Berlin A."/>
            <person name="Bochicchio J."/>
            <person name="Borenstein D."/>
            <person name="Chapman S."/>
            <person name="Chen Z."/>
            <person name="Freedman E."/>
            <person name="Gellesch M."/>
            <person name="Goldberg J."/>
            <person name="Griggs A."/>
            <person name="Gujja S."/>
            <person name="Heilman E."/>
            <person name="Heiman D."/>
            <person name="Hepburn T."/>
            <person name="Howarth C."/>
            <person name="Jen D."/>
            <person name="Larson L."/>
            <person name="Mehta T."/>
            <person name="Park D."/>
            <person name="Pearson M."/>
            <person name="Roberts A."/>
            <person name="Saif S."/>
            <person name="Shenoy N."/>
            <person name="Sisk P."/>
            <person name="Stolte C."/>
            <person name="Sykes S."/>
            <person name="Thomson T."/>
            <person name="Walk T."/>
            <person name="White J."/>
            <person name="Yandava C."/>
            <person name="Burger G."/>
            <person name="Gray M.W."/>
            <person name="Holland P.W.H."/>
            <person name="King N."/>
            <person name="Lang F.B.F."/>
            <person name="Roger A.J."/>
            <person name="Ruiz-Trillo I."/>
            <person name="Lander E."/>
            <person name="Nusbaum C."/>
        </authorList>
    </citation>
    <scope>NUCLEOTIDE SEQUENCE [LARGE SCALE GENOMIC DNA]</scope>
    <source>
        <strain evidence="3 4">ATCC 50062</strain>
    </source>
</reference>
<dbReference type="OMA" id="CTHLWWN"/>
<feature type="domain" description="Endonuclease/exonuclease/phosphatase" evidence="2">
    <location>
        <begin position="80"/>
        <end position="371"/>
    </location>
</feature>
<name>A0A0L0DUV8_THETB</name>
<organism evidence="3 4">
    <name type="scientific">Thecamonas trahens ATCC 50062</name>
    <dbReference type="NCBI Taxonomy" id="461836"/>
    <lineage>
        <taxon>Eukaryota</taxon>
        <taxon>Apusozoa</taxon>
        <taxon>Apusomonadida</taxon>
        <taxon>Apusomonadidae</taxon>
        <taxon>Thecamonas</taxon>
    </lineage>
</organism>
<dbReference type="InterPro" id="IPR036691">
    <property type="entry name" value="Endo/exonu/phosph_ase_sf"/>
</dbReference>
<dbReference type="OrthoDB" id="276515at2759"/>
<proteinExistence type="predicted"/>
<dbReference type="Gene3D" id="3.60.10.10">
    <property type="entry name" value="Endonuclease/exonuclease/phosphatase"/>
    <property type="match status" value="1"/>
</dbReference>
<dbReference type="RefSeq" id="XP_013761118.1">
    <property type="nucleotide sequence ID" value="XM_013905664.1"/>
</dbReference>
<evidence type="ECO:0000259" key="2">
    <source>
        <dbReference type="Pfam" id="PF03372"/>
    </source>
</evidence>
<dbReference type="PANTHER" id="PTHR12121:SF68">
    <property type="entry name" value="CARBON CATABOLITE REPRESSOR PROTEIN 4 HOMOLOG 4-RELATED"/>
    <property type="match status" value="1"/>
</dbReference>
<dbReference type="AlphaFoldDB" id="A0A0L0DUV8"/>
<dbReference type="EMBL" id="GL349440">
    <property type="protein sequence ID" value="KNC56074.1"/>
    <property type="molecule type" value="Genomic_DNA"/>
</dbReference>
<feature type="region of interest" description="Disordered" evidence="1">
    <location>
        <begin position="15"/>
        <end position="36"/>
    </location>
</feature>
<dbReference type="InterPro" id="IPR050410">
    <property type="entry name" value="CCR4/nocturin_mRNA_transcr"/>
</dbReference>
<gene>
    <name evidence="3" type="ORF">AMSG_02086</name>
</gene>
<dbReference type="Proteomes" id="UP000054408">
    <property type="component" value="Unassembled WGS sequence"/>
</dbReference>
<keyword evidence="4" id="KW-1185">Reference proteome</keyword>